<dbReference type="STRING" id="5627.A0A1C7M7I0"/>
<evidence type="ECO:0000313" key="2">
    <source>
        <dbReference type="EMBL" id="OBZ72798.1"/>
    </source>
</evidence>
<evidence type="ECO:0000313" key="3">
    <source>
        <dbReference type="Proteomes" id="UP000092993"/>
    </source>
</evidence>
<keyword evidence="1" id="KW-0472">Membrane</keyword>
<organism evidence="2 3">
    <name type="scientific">Grifola frondosa</name>
    <name type="common">Maitake</name>
    <name type="synonym">Polyporus frondosus</name>
    <dbReference type="NCBI Taxonomy" id="5627"/>
    <lineage>
        <taxon>Eukaryota</taxon>
        <taxon>Fungi</taxon>
        <taxon>Dikarya</taxon>
        <taxon>Basidiomycota</taxon>
        <taxon>Agaricomycotina</taxon>
        <taxon>Agaricomycetes</taxon>
        <taxon>Polyporales</taxon>
        <taxon>Grifolaceae</taxon>
        <taxon>Grifola</taxon>
    </lineage>
</organism>
<keyword evidence="1" id="KW-1133">Transmembrane helix</keyword>
<name>A0A1C7M7I0_GRIFR</name>
<feature type="transmembrane region" description="Helical" evidence="1">
    <location>
        <begin position="59"/>
        <end position="86"/>
    </location>
</feature>
<gene>
    <name evidence="2" type="ORF">A0H81_07334</name>
</gene>
<dbReference type="AlphaFoldDB" id="A0A1C7M7I0"/>
<keyword evidence="1" id="KW-0812">Transmembrane</keyword>
<comment type="caution">
    <text evidence="2">The sequence shown here is derived from an EMBL/GenBank/DDBJ whole genome shotgun (WGS) entry which is preliminary data.</text>
</comment>
<reference evidence="2 3" key="1">
    <citation type="submission" date="2016-03" db="EMBL/GenBank/DDBJ databases">
        <title>Whole genome sequencing of Grifola frondosa 9006-11.</title>
        <authorList>
            <person name="Min B."/>
            <person name="Park H."/>
            <person name="Kim J.-G."/>
            <person name="Cho H."/>
            <person name="Oh Y.-L."/>
            <person name="Kong W.-S."/>
            <person name="Choi I.-G."/>
        </authorList>
    </citation>
    <scope>NUCLEOTIDE SEQUENCE [LARGE SCALE GENOMIC DNA]</scope>
    <source>
        <strain evidence="2 3">9006-11</strain>
    </source>
</reference>
<dbReference type="Proteomes" id="UP000092993">
    <property type="component" value="Unassembled WGS sequence"/>
</dbReference>
<sequence>MPPGRLTVRSLSSPSAQSSKLAMSNSDAAAEIVAEYDFILQANCYQLTSRHHSTVVLQIFFLMLFMTMVISSRTCLIASDALVLAVTWSKTYQLRKAAQQAQVKASLLTLLLRDGTIYFVVLLILNALHIVFNFVEQVPFVSIFADAFTSILISRFILNLREVDIHVHGGMRSGRATFDGSMSYQSQPDTIIFTSNNNFVDSIGAPLDHGFPSVDEDGAAAISTAQREHSCDLLVYQLPPMNGLLKRNLPVDLDSDMKVGHTSLYSAYLSSTVT</sequence>
<feature type="transmembrane region" description="Helical" evidence="1">
    <location>
        <begin position="107"/>
        <end position="132"/>
    </location>
</feature>
<keyword evidence="3" id="KW-1185">Reference proteome</keyword>
<accession>A0A1C7M7I0</accession>
<protein>
    <submittedName>
        <fullName evidence="2">Uncharacterized protein</fullName>
    </submittedName>
</protein>
<dbReference type="EMBL" id="LUGG01000007">
    <property type="protein sequence ID" value="OBZ72798.1"/>
    <property type="molecule type" value="Genomic_DNA"/>
</dbReference>
<evidence type="ECO:0000256" key="1">
    <source>
        <dbReference type="SAM" id="Phobius"/>
    </source>
</evidence>
<dbReference type="OrthoDB" id="2804045at2759"/>
<proteinExistence type="predicted"/>